<evidence type="ECO:0000256" key="3">
    <source>
        <dbReference type="ARBA" id="ARBA00023163"/>
    </source>
</evidence>
<keyword evidence="1" id="KW-0805">Transcription regulation</keyword>
<dbReference type="GO" id="GO:0003700">
    <property type="term" value="F:DNA-binding transcription factor activity"/>
    <property type="evidence" value="ECO:0007669"/>
    <property type="project" value="TreeGrafter"/>
</dbReference>
<gene>
    <name evidence="5" type="ORF">LV89_02836</name>
</gene>
<comment type="caution">
    <text evidence="5">The sequence shown here is derived from an EMBL/GenBank/DDBJ whole genome shotgun (WGS) entry which is preliminary data.</text>
</comment>
<dbReference type="InterPro" id="IPR046335">
    <property type="entry name" value="LacI/GalR-like_sensor"/>
</dbReference>
<proteinExistence type="predicted"/>
<organism evidence="5 6">
    <name type="scientific">Arcicella aurantiaca</name>
    <dbReference type="NCBI Taxonomy" id="591202"/>
    <lineage>
        <taxon>Bacteria</taxon>
        <taxon>Pseudomonadati</taxon>
        <taxon>Bacteroidota</taxon>
        <taxon>Cytophagia</taxon>
        <taxon>Cytophagales</taxon>
        <taxon>Flectobacillaceae</taxon>
        <taxon>Arcicella</taxon>
    </lineage>
</organism>
<dbReference type="Gene3D" id="3.40.50.2300">
    <property type="match status" value="2"/>
</dbReference>
<dbReference type="PANTHER" id="PTHR30146">
    <property type="entry name" value="LACI-RELATED TRANSCRIPTIONAL REPRESSOR"/>
    <property type="match status" value="1"/>
</dbReference>
<dbReference type="SUPFAM" id="SSF53822">
    <property type="entry name" value="Periplasmic binding protein-like I"/>
    <property type="match status" value="1"/>
</dbReference>
<evidence type="ECO:0000256" key="2">
    <source>
        <dbReference type="ARBA" id="ARBA00023125"/>
    </source>
</evidence>
<dbReference type="Proteomes" id="UP000245489">
    <property type="component" value="Unassembled WGS sequence"/>
</dbReference>
<dbReference type="EMBL" id="QGGO01000014">
    <property type="protein sequence ID" value="PWK25210.1"/>
    <property type="molecule type" value="Genomic_DNA"/>
</dbReference>
<keyword evidence="3" id="KW-0804">Transcription</keyword>
<dbReference type="SUPFAM" id="SSF47413">
    <property type="entry name" value="lambda repressor-like DNA-binding domains"/>
    <property type="match status" value="1"/>
</dbReference>
<protein>
    <submittedName>
        <fullName evidence="5">LacI family transcriptional regulator</fullName>
    </submittedName>
</protein>
<accession>A0A316EQ91</accession>
<dbReference type="InterPro" id="IPR000843">
    <property type="entry name" value="HTH_LacI"/>
</dbReference>
<dbReference type="InterPro" id="IPR010982">
    <property type="entry name" value="Lambda_DNA-bd_dom_sf"/>
</dbReference>
<dbReference type="CDD" id="cd06267">
    <property type="entry name" value="PBP1_LacI_sugar_binding-like"/>
    <property type="match status" value="1"/>
</dbReference>
<dbReference type="OrthoDB" id="833520at2"/>
<dbReference type="Gene3D" id="1.10.260.40">
    <property type="entry name" value="lambda repressor-like DNA-binding domains"/>
    <property type="match status" value="1"/>
</dbReference>
<keyword evidence="6" id="KW-1185">Reference proteome</keyword>
<sequence>MSKEITIYDIANSLKISPATVSRALNNHDAISTNTKALIHAKAEEMGYRSNKFASNLRKQKTNTIGVIVPRLNSTLMSTILAGMEKVANEAGYNLLITQSLESFKKEISNVKTMFNSRVDGLMVSVSYDTEGYEHFRSFIDKNIPLIFFDRTLDKSECLNIVIDNIKGGYDATKHLLEQGCKNIIHVTGNLKRNVYADRMRGYQQALAEFGVPFKQHNIFETDLTTEAGRKVVQAIKLSEEKIDGVFVTNDFCAVTCMGMLKKMGYSIPKDIAVVGFNNDPLTEIITPSLSTVYYPGKEMGEIAAKSMINHLNGLMDIGHTNYIVLKSELIVRDSSSRLPKN</sequence>
<dbReference type="GO" id="GO:0000976">
    <property type="term" value="F:transcription cis-regulatory region binding"/>
    <property type="evidence" value="ECO:0007669"/>
    <property type="project" value="TreeGrafter"/>
</dbReference>
<reference evidence="5 6" key="1">
    <citation type="submission" date="2018-05" db="EMBL/GenBank/DDBJ databases">
        <title>Genomic Encyclopedia of Archaeal and Bacterial Type Strains, Phase II (KMG-II): from individual species to whole genera.</title>
        <authorList>
            <person name="Goeker M."/>
        </authorList>
    </citation>
    <scope>NUCLEOTIDE SEQUENCE [LARGE SCALE GENOMIC DNA]</scope>
    <source>
        <strain evidence="5 6">DSM 22214</strain>
    </source>
</reference>
<dbReference type="RefSeq" id="WP_109743552.1">
    <property type="nucleotide sequence ID" value="NZ_QGGO01000014.1"/>
</dbReference>
<evidence type="ECO:0000256" key="1">
    <source>
        <dbReference type="ARBA" id="ARBA00023015"/>
    </source>
</evidence>
<keyword evidence="2" id="KW-0238">DNA-binding</keyword>
<dbReference type="PROSITE" id="PS50932">
    <property type="entry name" value="HTH_LACI_2"/>
    <property type="match status" value="1"/>
</dbReference>
<evidence type="ECO:0000313" key="5">
    <source>
        <dbReference type="EMBL" id="PWK25210.1"/>
    </source>
</evidence>
<dbReference type="CDD" id="cd01392">
    <property type="entry name" value="HTH_LacI"/>
    <property type="match status" value="1"/>
</dbReference>
<evidence type="ECO:0000259" key="4">
    <source>
        <dbReference type="PROSITE" id="PS50932"/>
    </source>
</evidence>
<name>A0A316EQ91_9BACT</name>
<dbReference type="AlphaFoldDB" id="A0A316EQ91"/>
<dbReference type="Pfam" id="PF00356">
    <property type="entry name" value="LacI"/>
    <property type="match status" value="1"/>
</dbReference>
<dbReference type="Pfam" id="PF13377">
    <property type="entry name" value="Peripla_BP_3"/>
    <property type="match status" value="1"/>
</dbReference>
<feature type="domain" description="HTH lacI-type" evidence="4">
    <location>
        <begin position="5"/>
        <end position="59"/>
    </location>
</feature>
<dbReference type="InterPro" id="IPR028082">
    <property type="entry name" value="Peripla_BP_I"/>
</dbReference>
<dbReference type="PANTHER" id="PTHR30146:SF109">
    <property type="entry name" value="HTH-TYPE TRANSCRIPTIONAL REGULATOR GALS"/>
    <property type="match status" value="1"/>
</dbReference>
<evidence type="ECO:0000313" key="6">
    <source>
        <dbReference type="Proteomes" id="UP000245489"/>
    </source>
</evidence>
<dbReference type="SMART" id="SM00354">
    <property type="entry name" value="HTH_LACI"/>
    <property type="match status" value="1"/>
</dbReference>